<dbReference type="InterPro" id="IPR012349">
    <property type="entry name" value="Split_barrel_FMN-bd"/>
</dbReference>
<proteinExistence type="inferred from homology"/>
<dbReference type="GO" id="GO:0016646">
    <property type="term" value="F:oxidoreductase activity, acting on the CH-NH group of donors, NAD or NADP as acceptor"/>
    <property type="evidence" value="ECO:0007669"/>
    <property type="project" value="UniProtKB-ARBA"/>
</dbReference>
<evidence type="ECO:0000313" key="5">
    <source>
        <dbReference type="EMBL" id="RCN57163.1"/>
    </source>
</evidence>
<evidence type="ECO:0000259" key="4">
    <source>
        <dbReference type="Pfam" id="PF01613"/>
    </source>
</evidence>
<comment type="cofactor">
    <cofactor evidence="1">
        <name>FMN</name>
        <dbReference type="ChEBI" id="CHEBI:58210"/>
    </cofactor>
</comment>
<dbReference type="STRING" id="163359.A9R16_03405"/>
<feature type="domain" description="Flavin reductase like" evidence="4">
    <location>
        <begin position="12"/>
        <end position="140"/>
    </location>
</feature>
<dbReference type="InterPro" id="IPR052174">
    <property type="entry name" value="Flavoredoxin"/>
</dbReference>
<comment type="similarity">
    <text evidence="3">Belongs to the flavoredoxin family.</text>
</comment>
<dbReference type="PANTHER" id="PTHR43567:SF1">
    <property type="entry name" value="FLAVOREDOXIN"/>
    <property type="match status" value="1"/>
</dbReference>
<organism evidence="5 6">
    <name type="scientific">Acidiferrobacter thiooxydans</name>
    <dbReference type="NCBI Taxonomy" id="163359"/>
    <lineage>
        <taxon>Bacteria</taxon>
        <taxon>Pseudomonadati</taxon>
        <taxon>Pseudomonadota</taxon>
        <taxon>Gammaproteobacteria</taxon>
        <taxon>Acidiferrobacterales</taxon>
        <taxon>Acidiferrobacteraceae</taxon>
        <taxon>Acidiferrobacter</taxon>
    </lineage>
</organism>
<dbReference type="SUPFAM" id="SSF50475">
    <property type="entry name" value="FMN-binding split barrel"/>
    <property type="match status" value="1"/>
</dbReference>
<evidence type="ECO:0000313" key="6">
    <source>
        <dbReference type="Proteomes" id="UP000253250"/>
    </source>
</evidence>
<name>A0A1C2FYG3_9GAMM</name>
<keyword evidence="6" id="KW-1185">Reference proteome</keyword>
<dbReference type="InterPro" id="IPR002563">
    <property type="entry name" value="Flavin_Rdtase-like_dom"/>
</dbReference>
<reference evidence="5 6" key="1">
    <citation type="submission" date="2018-02" db="EMBL/GenBank/DDBJ databases">
        <title>Insights into the biology of acidophilic members of the Acidiferrobacteraceae family derived from comparative genomic analyses.</title>
        <authorList>
            <person name="Issotta F."/>
            <person name="Thyssen C."/>
            <person name="Mena C."/>
            <person name="Moya A."/>
            <person name="Bellenberg S."/>
            <person name="Sproer C."/>
            <person name="Covarrubias P.C."/>
            <person name="Sand W."/>
            <person name="Quatrini R."/>
            <person name="Vera M."/>
        </authorList>
    </citation>
    <scope>NUCLEOTIDE SEQUENCE [LARGE SCALE GENOMIC DNA]</scope>
    <source>
        <strain evidence="6">m-1</strain>
    </source>
</reference>
<evidence type="ECO:0000256" key="3">
    <source>
        <dbReference type="ARBA" id="ARBA00038054"/>
    </source>
</evidence>
<dbReference type="AlphaFoldDB" id="A0A1C2FYG3"/>
<dbReference type="GO" id="GO:0010181">
    <property type="term" value="F:FMN binding"/>
    <property type="evidence" value="ECO:0007669"/>
    <property type="project" value="InterPro"/>
</dbReference>
<keyword evidence="2" id="KW-0285">Flavoprotein</keyword>
<dbReference type="Pfam" id="PF01613">
    <property type="entry name" value="Flavin_Reduct"/>
    <property type="match status" value="1"/>
</dbReference>
<dbReference type="OrthoDB" id="5946411at2"/>
<dbReference type="Proteomes" id="UP000253250">
    <property type="component" value="Unassembled WGS sequence"/>
</dbReference>
<evidence type="ECO:0000256" key="1">
    <source>
        <dbReference type="ARBA" id="ARBA00001917"/>
    </source>
</evidence>
<accession>A0A1C2FYG3</accession>
<sequence>MHRIIEPSILYFGTPVILISTRNENGTYNVAPMSSVFWLGWHCMLGLAASSKTTQNMIQTGECVLNLVSVNEVAAVNRLALTTGSYPVPESKQCRGYRFESDKFGVAGLTSMPSDTVAAPRVRECPVQLEAIVEAVHSMAEKDSAERGRFIGIEVRILRIHADEEILMGGEQHRIDPDKWRPLMMSFQRLYGLGSPAYESVLATVPESVYGNPAEKGHPI</sequence>
<dbReference type="RefSeq" id="WP_065971937.1">
    <property type="nucleotide sequence ID" value="NZ_PSYR01000002.1"/>
</dbReference>
<dbReference type="Gene3D" id="2.30.110.10">
    <property type="entry name" value="Electron Transport, Fmn-binding Protein, Chain A"/>
    <property type="match status" value="1"/>
</dbReference>
<gene>
    <name evidence="5" type="ORF">C4900_09470</name>
</gene>
<protein>
    <submittedName>
        <fullName evidence="5">Flavin reductase family protein</fullName>
    </submittedName>
</protein>
<evidence type="ECO:0000256" key="2">
    <source>
        <dbReference type="ARBA" id="ARBA00022630"/>
    </source>
</evidence>
<dbReference type="PANTHER" id="PTHR43567">
    <property type="entry name" value="FLAVOREDOXIN-RELATED-RELATED"/>
    <property type="match status" value="1"/>
</dbReference>
<comment type="caution">
    <text evidence="5">The sequence shown here is derived from an EMBL/GenBank/DDBJ whole genome shotgun (WGS) entry which is preliminary data.</text>
</comment>
<dbReference type="EMBL" id="PSYR01000002">
    <property type="protein sequence ID" value="RCN57163.1"/>
    <property type="molecule type" value="Genomic_DNA"/>
</dbReference>